<organism evidence="2 3">
    <name type="scientific">Sphingomonas aliaeris</name>
    <dbReference type="NCBI Taxonomy" id="2759526"/>
    <lineage>
        <taxon>Bacteria</taxon>
        <taxon>Pseudomonadati</taxon>
        <taxon>Pseudomonadota</taxon>
        <taxon>Alphaproteobacteria</taxon>
        <taxon>Sphingomonadales</taxon>
        <taxon>Sphingomonadaceae</taxon>
        <taxon>Sphingomonas</taxon>
    </lineage>
</organism>
<name>A0A974NU42_9SPHN</name>
<protein>
    <submittedName>
        <fullName evidence="2">Uncharacterized protein</fullName>
    </submittedName>
</protein>
<dbReference type="RefSeq" id="WP_202092940.1">
    <property type="nucleotide sequence ID" value="NZ_CP061035.1"/>
</dbReference>
<evidence type="ECO:0000256" key="1">
    <source>
        <dbReference type="SAM" id="Phobius"/>
    </source>
</evidence>
<evidence type="ECO:0000313" key="2">
    <source>
        <dbReference type="EMBL" id="QQV76937.1"/>
    </source>
</evidence>
<proteinExistence type="predicted"/>
<keyword evidence="1" id="KW-1133">Transmembrane helix</keyword>
<sequence length="78" mass="8470">MIMVIRGVSVTLAVVSTLAYLLALYVATYACYGDSVGCAAGWTARTIVTLVYLIVMVLLIAATRFMLRIHVERGSDEI</sequence>
<reference evidence="3" key="1">
    <citation type="submission" date="2020-09" db="EMBL/GenBank/DDBJ databases">
        <title>Sphingomonas sp., a new species isolated from pork steak.</title>
        <authorList>
            <person name="Heidler von Heilborn D."/>
        </authorList>
    </citation>
    <scope>NUCLEOTIDE SEQUENCE [LARGE SCALE GENOMIC DNA]</scope>
</reference>
<keyword evidence="1" id="KW-0472">Membrane</keyword>
<gene>
    <name evidence="2" type="ORF">H5J25_16390</name>
</gene>
<keyword evidence="1" id="KW-0812">Transmembrane</keyword>
<accession>A0A974NU42</accession>
<dbReference type="Proteomes" id="UP000595894">
    <property type="component" value="Chromosome"/>
</dbReference>
<dbReference type="PROSITE" id="PS51257">
    <property type="entry name" value="PROKAR_LIPOPROTEIN"/>
    <property type="match status" value="1"/>
</dbReference>
<dbReference type="EMBL" id="CP061035">
    <property type="protein sequence ID" value="QQV76937.1"/>
    <property type="molecule type" value="Genomic_DNA"/>
</dbReference>
<evidence type="ECO:0000313" key="3">
    <source>
        <dbReference type="Proteomes" id="UP000595894"/>
    </source>
</evidence>
<dbReference type="AlphaFoldDB" id="A0A974NU42"/>
<dbReference type="KEGG" id="sari:H5J25_16390"/>
<feature type="transmembrane region" description="Helical" evidence="1">
    <location>
        <begin position="47"/>
        <end position="67"/>
    </location>
</feature>
<feature type="transmembrane region" description="Helical" evidence="1">
    <location>
        <begin position="7"/>
        <end position="27"/>
    </location>
</feature>
<keyword evidence="3" id="KW-1185">Reference proteome</keyword>